<dbReference type="RefSeq" id="WP_106161073.1">
    <property type="nucleotide sequence ID" value="NZ_PVTT01000002.1"/>
</dbReference>
<name>A0A2T0X3K7_9RHOB</name>
<proteinExistence type="predicted"/>
<dbReference type="AlphaFoldDB" id="A0A2T0X3K7"/>
<accession>A0A2T0X3K7</accession>
<dbReference type="OrthoDB" id="9100791at2"/>
<evidence type="ECO:0000313" key="1">
    <source>
        <dbReference type="EMBL" id="PRY93485.1"/>
    </source>
</evidence>
<organism evidence="1 2">
    <name type="scientific">Hasllibacter halocynthiae</name>
    <dbReference type="NCBI Taxonomy" id="595589"/>
    <lineage>
        <taxon>Bacteria</taxon>
        <taxon>Pseudomonadati</taxon>
        <taxon>Pseudomonadota</taxon>
        <taxon>Alphaproteobacteria</taxon>
        <taxon>Rhodobacterales</taxon>
        <taxon>Roseobacteraceae</taxon>
        <taxon>Hasllibacter</taxon>
    </lineage>
</organism>
<protein>
    <submittedName>
        <fullName evidence="1">Uncharacterized protein</fullName>
    </submittedName>
</protein>
<evidence type="ECO:0000313" key="2">
    <source>
        <dbReference type="Proteomes" id="UP000238801"/>
    </source>
</evidence>
<dbReference type="EMBL" id="PVTT01000002">
    <property type="protein sequence ID" value="PRY93485.1"/>
    <property type="molecule type" value="Genomic_DNA"/>
</dbReference>
<gene>
    <name evidence="1" type="ORF">BCF33_2354</name>
</gene>
<sequence>MATLTIIHTEDALYLTTRAYAGWRAVQDDFLAYKTSLGGFSEAALIEYLAQEYPNGPRGGDWGALVRELAHSLRMDTVRVLP</sequence>
<reference evidence="1 2" key="1">
    <citation type="submission" date="2018-03" db="EMBL/GenBank/DDBJ databases">
        <title>Genomic Encyclopedia of Archaeal and Bacterial Type Strains, Phase II (KMG-II): from individual species to whole genera.</title>
        <authorList>
            <person name="Goeker M."/>
        </authorList>
    </citation>
    <scope>NUCLEOTIDE SEQUENCE [LARGE SCALE GENOMIC DNA]</scope>
    <source>
        <strain evidence="1 2">DSM 29318</strain>
    </source>
</reference>
<dbReference type="Proteomes" id="UP000238801">
    <property type="component" value="Unassembled WGS sequence"/>
</dbReference>
<comment type="caution">
    <text evidence="1">The sequence shown here is derived from an EMBL/GenBank/DDBJ whole genome shotgun (WGS) entry which is preliminary data.</text>
</comment>
<keyword evidence="2" id="KW-1185">Reference proteome</keyword>